<name>M1VFL8_CYAM1</name>
<evidence type="ECO:0000259" key="14">
    <source>
        <dbReference type="Pfam" id="PF04563"/>
    </source>
</evidence>
<dbReference type="GO" id="GO:0000428">
    <property type="term" value="C:DNA-directed RNA polymerase complex"/>
    <property type="evidence" value="ECO:0007669"/>
    <property type="project" value="UniProtKB-KW"/>
</dbReference>
<keyword evidence="19" id="KW-1185">Reference proteome</keyword>
<dbReference type="InterPro" id="IPR037033">
    <property type="entry name" value="DNA-dir_RNAP_su2_hyb_sf"/>
</dbReference>
<dbReference type="Gramene" id="CME101CT">
    <property type="protein sequence ID" value="CME101CT"/>
    <property type="gene ID" value="CME101C"/>
</dbReference>
<evidence type="ECO:0000256" key="3">
    <source>
        <dbReference type="ARBA" id="ARBA00022478"/>
    </source>
</evidence>
<evidence type="ECO:0000313" key="19">
    <source>
        <dbReference type="Proteomes" id="UP000007014"/>
    </source>
</evidence>
<evidence type="ECO:0000256" key="5">
    <source>
        <dbReference type="ARBA" id="ARBA00022695"/>
    </source>
</evidence>
<evidence type="ECO:0000259" key="17">
    <source>
        <dbReference type="Pfam" id="PF04567"/>
    </source>
</evidence>
<evidence type="ECO:0000256" key="9">
    <source>
        <dbReference type="RuleBase" id="RU000434"/>
    </source>
</evidence>
<dbReference type="GO" id="GO:0006351">
    <property type="term" value="P:DNA-templated transcription"/>
    <property type="evidence" value="ECO:0007669"/>
    <property type="project" value="InterPro"/>
</dbReference>
<keyword evidence="7" id="KW-0804">Transcription</keyword>
<dbReference type="OrthoDB" id="10248617at2759"/>
<feature type="compositionally biased region" description="Polar residues" evidence="10">
    <location>
        <begin position="870"/>
        <end position="882"/>
    </location>
</feature>
<dbReference type="Gene3D" id="2.40.270.10">
    <property type="entry name" value="DNA-directed RNA polymerase, subunit 2, domain 6"/>
    <property type="match status" value="2"/>
</dbReference>
<dbReference type="Gene3D" id="3.90.1100.10">
    <property type="match status" value="1"/>
</dbReference>
<dbReference type="SUPFAM" id="SSF64484">
    <property type="entry name" value="beta and beta-prime subunits of DNA dependent RNA-polymerase"/>
    <property type="match status" value="1"/>
</dbReference>
<reference evidence="18 19" key="2">
    <citation type="journal article" date="2007" name="BMC Biol.">
        <title>A 100%-complete sequence reveals unusually simple genomic features in the hot-spring red alga Cyanidioschyzon merolae.</title>
        <authorList>
            <person name="Nozaki H."/>
            <person name="Takano H."/>
            <person name="Misumi O."/>
            <person name="Terasawa K."/>
            <person name="Matsuzaki M."/>
            <person name="Maruyama S."/>
            <person name="Nishida K."/>
            <person name="Yagisawa F."/>
            <person name="Yoshida Y."/>
            <person name="Fujiwara T."/>
            <person name="Takio S."/>
            <person name="Tamura K."/>
            <person name="Chung S.J."/>
            <person name="Nakamura S."/>
            <person name="Kuroiwa H."/>
            <person name="Tanaka K."/>
            <person name="Sato N."/>
            <person name="Kuroiwa T."/>
        </authorList>
    </citation>
    <scope>NUCLEOTIDE SEQUENCE [LARGE SCALE GENOMIC DNA]</scope>
    <source>
        <strain evidence="18 19">10D</strain>
    </source>
</reference>
<feature type="domain" description="DNA-directed RNA polymerase subunit 2 hybrid-binding" evidence="11">
    <location>
        <begin position="718"/>
        <end position="1178"/>
    </location>
</feature>
<evidence type="ECO:0000256" key="2">
    <source>
        <dbReference type="ARBA" id="ARBA00012418"/>
    </source>
</evidence>
<feature type="domain" description="RNA polymerase Rpb2" evidence="15">
    <location>
        <begin position="447"/>
        <end position="511"/>
    </location>
</feature>
<feature type="domain" description="RNA polymerase beta subunit protrusion" evidence="14">
    <location>
        <begin position="35"/>
        <end position="421"/>
    </location>
</feature>
<dbReference type="InterPro" id="IPR037034">
    <property type="entry name" value="RNA_pol_Rpb2_2_sf"/>
</dbReference>
<protein>
    <recommendedName>
        <fullName evidence="2">DNA-directed RNA polymerase</fullName>
        <ecNumber evidence="2">2.7.7.6</ecNumber>
    </recommendedName>
</protein>
<feature type="domain" description="RNA polymerase Rpb2" evidence="17">
    <location>
        <begin position="655"/>
        <end position="711"/>
    </location>
</feature>
<dbReference type="InterPro" id="IPR007641">
    <property type="entry name" value="RNA_pol_Rpb2_7"/>
</dbReference>
<evidence type="ECO:0000259" key="16">
    <source>
        <dbReference type="Pfam" id="PF04566"/>
    </source>
</evidence>
<dbReference type="GO" id="GO:0032549">
    <property type="term" value="F:ribonucleoside binding"/>
    <property type="evidence" value="ECO:0007669"/>
    <property type="project" value="InterPro"/>
</dbReference>
<evidence type="ECO:0000256" key="10">
    <source>
        <dbReference type="SAM" id="MobiDB-lite"/>
    </source>
</evidence>
<keyword evidence="6" id="KW-0862">Zinc</keyword>
<evidence type="ECO:0000256" key="6">
    <source>
        <dbReference type="ARBA" id="ARBA00022833"/>
    </source>
</evidence>
<evidence type="ECO:0000256" key="8">
    <source>
        <dbReference type="ARBA" id="ARBA00048552"/>
    </source>
</evidence>
<dbReference type="GO" id="GO:0003899">
    <property type="term" value="F:DNA-directed RNA polymerase activity"/>
    <property type="evidence" value="ECO:0007669"/>
    <property type="project" value="UniProtKB-EC"/>
</dbReference>
<dbReference type="Proteomes" id="UP000007014">
    <property type="component" value="Chromosome 5"/>
</dbReference>
<dbReference type="RefSeq" id="XP_005535609.1">
    <property type="nucleotide sequence ID" value="XM_005535552.1"/>
</dbReference>
<dbReference type="Pfam" id="PF00562">
    <property type="entry name" value="RNA_pol_Rpb2_6"/>
    <property type="match status" value="1"/>
</dbReference>
<comment type="similarity">
    <text evidence="1 9">Belongs to the RNA polymerase beta chain family.</text>
</comment>
<dbReference type="FunFam" id="2.40.270.10:FF:000006">
    <property type="entry name" value="DNA-directed RNA polymerase subunit beta"/>
    <property type="match status" value="1"/>
</dbReference>
<dbReference type="GeneID" id="16992871"/>
<feature type="compositionally biased region" description="Low complexity" evidence="10">
    <location>
        <begin position="860"/>
        <end position="869"/>
    </location>
</feature>
<dbReference type="AlphaFoldDB" id="M1VFL8"/>
<evidence type="ECO:0000259" key="12">
    <source>
        <dbReference type="Pfam" id="PF04560"/>
    </source>
</evidence>
<dbReference type="Gene3D" id="3.90.1110.10">
    <property type="entry name" value="RNA polymerase Rpb2, domain 2"/>
    <property type="match status" value="1"/>
</dbReference>
<dbReference type="Pfam" id="PF04560">
    <property type="entry name" value="RNA_pol_Rpb2_7"/>
    <property type="match status" value="1"/>
</dbReference>
<evidence type="ECO:0000259" key="13">
    <source>
        <dbReference type="Pfam" id="PF04561"/>
    </source>
</evidence>
<dbReference type="InterPro" id="IPR007645">
    <property type="entry name" value="RNA_pol_Rpb2_3"/>
</dbReference>
<gene>
    <name evidence="18" type="ORF">CYME_CME101C</name>
</gene>
<evidence type="ECO:0000259" key="11">
    <source>
        <dbReference type="Pfam" id="PF00562"/>
    </source>
</evidence>
<keyword evidence="5" id="KW-0548">Nucleotidyltransferase</keyword>
<accession>M1VFL8</accession>
<dbReference type="Pfam" id="PF04563">
    <property type="entry name" value="RNA_pol_Rpb2_1"/>
    <property type="match status" value="1"/>
</dbReference>
<keyword evidence="3" id="KW-0240">DNA-directed RNA polymerase</keyword>
<dbReference type="Pfam" id="PF04561">
    <property type="entry name" value="RNA_pol_Rpb2_2"/>
    <property type="match status" value="1"/>
</dbReference>
<sequence length="1269" mass="140783">MNDPGTANDLELASPVRDLEYKWKLIPLYLQAQPLIRHHIASFNYFVDTELKKIVKWNGYVTSEASSQWFLKYLDIRVGTPSVYEHVDVQRPLTPHQCRVSDLTYAAPIFVDIEHYHCGRRETVSNLFIGYLPIMLRSSRCCLLQARSDTELAERFRECPLDPGGYFIVRGAERVIVIQEQLCKNRMLIELDSRGDLCATVTSSTAERKSRTAVVYRGERLFLRHNTLTEDIPIVVIFRAMGIRSAAEQVALISWDASLLEPSLEHAERLGVHSASDALRYIGQRLRSLSRLYAWRSAEIATEQRQRRKPSLEEEARALLRTLVLPHIPCDGIDFSDKCLYLALMIRGVLAAKANPESLDDKDYYGNKRLELAGPLLALLFEDLFKKLNADIRRHADQVLAKPSRTQDFDVTRCIRSETISHGFEHALSSGNWALKRFRMERQGVTQVLSRLSYVAVIGMMSRITSQFEKTRKISGPRALQPSQWGMVCPCDTPEGESCGLVKNLALLADVTTEEEDTAVRRLVYDLGTQDIRALADYDLASSESWRSASGDGLRPAGAPDADERPALVFVNGLLLGMHLHPSALTEQLRAHRQRGALGAFLSIWESSTRAWRAVHVATDAGRVCRPLLVVDRERGTLRLQRRHLEDLELGLLRWEDLLQQGIVEYLDPNEENDALIALDIAQLQQDDRQQEQEQRLTQKTNRYTHLEISPESILGACAGLIPFANHNQSPRNTYQCAMSKQAIGAMAYNQHLRTDALLYLLNYPQRPLVQTRAVEFTHYHRLPGGQNAVVAVMSYSGYDIEDALVVNRASVDRGLGRCTVLRKYPVSLRVYPNGTRDTIEPAMTTTTTTTTPTVAYTTATEGAPGTTASISVTGVRSTSGQEPELAAERRRRYLEQALDSDGIVAPGMPLPPGAILVNKVMPTETLHQPLLRSGPESQAGHSTALTAGAAAGAAAAAAAGTTGTQRDAAGSLASSWQRSLRRPAPAVYRAPGGAGVVDQVLVTQDQNDLRLIKVMVRQTRRVVEGDKYASRFGQKGVVGLIPPETDLPWHGNSGIRPDIVFNPHGMPSRMTVGKVFELIAGKAAALDGCLRDATAFVERTGLDSTEACAEVLLRSGYSYAGRDLLYSGITGEPLAAHVFFGPIYYQRLKHMAVDKCFGRARGPRAVLTRQPTEGRSRDGGLRLGEMERDSLLGHGASLLVLERLMYSSDAFTAFVCESCGYLGARDWCQVCRRGDAMQRVLLPYACKLLFQELQAMNIVTKLRLGEAA</sequence>
<evidence type="ECO:0000256" key="4">
    <source>
        <dbReference type="ARBA" id="ARBA00022679"/>
    </source>
</evidence>
<dbReference type="HOGENOM" id="CLU_000524_5_1_1"/>
<organism evidence="18 19">
    <name type="scientific">Cyanidioschyzon merolae (strain NIES-3377 / 10D)</name>
    <name type="common">Unicellular red alga</name>
    <dbReference type="NCBI Taxonomy" id="280699"/>
    <lineage>
        <taxon>Eukaryota</taxon>
        <taxon>Rhodophyta</taxon>
        <taxon>Bangiophyceae</taxon>
        <taxon>Cyanidiales</taxon>
        <taxon>Cyanidiaceae</taxon>
        <taxon>Cyanidioschyzon</taxon>
    </lineage>
</organism>
<dbReference type="Pfam" id="PF04566">
    <property type="entry name" value="RNA_pol_Rpb2_4"/>
    <property type="match status" value="1"/>
</dbReference>
<dbReference type="InterPro" id="IPR007120">
    <property type="entry name" value="DNA-dir_RNAP_su2_dom"/>
</dbReference>
<evidence type="ECO:0000256" key="7">
    <source>
        <dbReference type="ARBA" id="ARBA00023163"/>
    </source>
</evidence>
<feature type="domain" description="RNA polymerase Rpb2" evidence="13">
    <location>
        <begin position="190"/>
        <end position="371"/>
    </location>
</feature>
<comment type="catalytic activity">
    <reaction evidence="8">
        <text>RNA(n) + a ribonucleoside 5'-triphosphate = RNA(n+1) + diphosphate</text>
        <dbReference type="Rhea" id="RHEA:21248"/>
        <dbReference type="Rhea" id="RHEA-COMP:14527"/>
        <dbReference type="Rhea" id="RHEA-COMP:17342"/>
        <dbReference type="ChEBI" id="CHEBI:33019"/>
        <dbReference type="ChEBI" id="CHEBI:61557"/>
        <dbReference type="ChEBI" id="CHEBI:140395"/>
        <dbReference type="EC" id="2.7.7.6"/>
    </reaction>
</comment>
<dbReference type="GO" id="GO:0003677">
    <property type="term" value="F:DNA binding"/>
    <property type="evidence" value="ECO:0007669"/>
    <property type="project" value="InterPro"/>
</dbReference>
<dbReference type="KEGG" id="cme:CYME_CME101C"/>
<dbReference type="InterPro" id="IPR015712">
    <property type="entry name" value="DNA-dir_RNA_pol_su2"/>
</dbReference>
<dbReference type="Pfam" id="PF04565">
    <property type="entry name" value="RNA_pol_Rpb2_3"/>
    <property type="match status" value="1"/>
</dbReference>
<evidence type="ECO:0000256" key="1">
    <source>
        <dbReference type="ARBA" id="ARBA00006835"/>
    </source>
</evidence>
<dbReference type="Gene3D" id="3.90.1800.10">
    <property type="entry name" value="RNA polymerase alpha subunit dimerisation domain"/>
    <property type="match status" value="1"/>
</dbReference>
<dbReference type="STRING" id="280699.M1VFL8"/>
<evidence type="ECO:0000259" key="15">
    <source>
        <dbReference type="Pfam" id="PF04565"/>
    </source>
</evidence>
<proteinExistence type="inferred from homology"/>
<dbReference type="InterPro" id="IPR007647">
    <property type="entry name" value="RNA_pol_Rpb2_5"/>
</dbReference>
<dbReference type="eggNOG" id="KOG0215">
    <property type="taxonomic scope" value="Eukaryota"/>
</dbReference>
<feature type="domain" description="RNA polymerase Rpb2" evidence="12">
    <location>
        <begin position="1180"/>
        <end position="1263"/>
    </location>
</feature>
<dbReference type="InterPro" id="IPR007646">
    <property type="entry name" value="RNA_pol_Rpb2_4"/>
</dbReference>
<dbReference type="InterPro" id="IPR007644">
    <property type="entry name" value="RNA_pol_bsu_protrusion"/>
</dbReference>
<dbReference type="EC" id="2.7.7.6" evidence="2"/>
<feature type="domain" description="RNA polymerase Rpb2" evidence="16">
    <location>
        <begin position="569"/>
        <end position="632"/>
    </location>
</feature>
<dbReference type="FunFam" id="3.90.1100.10:FF:000021">
    <property type="entry name" value="DNA-directed RNA polymerase subunit beta"/>
    <property type="match status" value="1"/>
</dbReference>
<keyword evidence="4" id="KW-0808">Transferase</keyword>
<dbReference type="EMBL" id="AP006487">
    <property type="protein sequence ID" value="BAM79323.1"/>
    <property type="molecule type" value="Genomic_DNA"/>
</dbReference>
<dbReference type="CDD" id="cd00653">
    <property type="entry name" value="RNA_pol_B_RPB2"/>
    <property type="match status" value="1"/>
</dbReference>
<dbReference type="InterPro" id="IPR007642">
    <property type="entry name" value="RNA_pol_Rpb2_2"/>
</dbReference>
<dbReference type="OMA" id="LAYCSWC"/>
<dbReference type="PANTHER" id="PTHR20856">
    <property type="entry name" value="DNA-DIRECTED RNA POLYMERASE I SUBUNIT 2"/>
    <property type="match status" value="1"/>
</dbReference>
<evidence type="ECO:0000313" key="18">
    <source>
        <dbReference type="EMBL" id="BAM79323.1"/>
    </source>
</evidence>
<feature type="region of interest" description="Disordered" evidence="10">
    <location>
        <begin position="860"/>
        <end position="886"/>
    </location>
</feature>
<dbReference type="Pfam" id="PF04567">
    <property type="entry name" value="RNA_pol_Rpb2_5"/>
    <property type="match status" value="1"/>
</dbReference>
<reference evidence="18 19" key="1">
    <citation type="journal article" date="2004" name="Nature">
        <title>Genome sequence of the ultrasmall unicellular red alga Cyanidioschyzon merolae 10D.</title>
        <authorList>
            <person name="Matsuzaki M."/>
            <person name="Misumi O."/>
            <person name="Shin-i T."/>
            <person name="Maruyama S."/>
            <person name="Takahara M."/>
            <person name="Miyagishima S."/>
            <person name="Mori T."/>
            <person name="Nishida K."/>
            <person name="Yagisawa F."/>
            <person name="Nishida K."/>
            <person name="Yoshida Y."/>
            <person name="Nishimura Y."/>
            <person name="Nakao S."/>
            <person name="Kobayashi T."/>
            <person name="Momoyama Y."/>
            <person name="Higashiyama T."/>
            <person name="Minoda A."/>
            <person name="Sano M."/>
            <person name="Nomoto H."/>
            <person name="Oishi K."/>
            <person name="Hayashi H."/>
            <person name="Ohta F."/>
            <person name="Nishizaka S."/>
            <person name="Haga S."/>
            <person name="Miura S."/>
            <person name="Morishita T."/>
            <person name="Kabeya Y."/>
            <person name="Terasawa K."/>
            <person name="Suzuki Y."/>
            <person name="Ishii Y."/>
            <person name="Asakawa S."/>
            <person name="Takano H."/>
            <person name="Ohta N."/>
            <person name="Kuroiwa H."/>
            <person name="Tanaka K."/>
            <person name="Shimizu N."/>
            <person name="Sugano S."/>
            <person name="Sato N."/>
            <person name="Nozaki H."/>
            <person name="Ogasawara N."/>
            <person name="Kohara Y."/>
            <person name="Kuroiwa T."/>
        </authorList>
    </citation>
    <scope>NUCLEOTIDE SEQUENCE [LARGE SCALE GENOMIC DNA]</scope>
    <source>
        <strain evidence="18 19">10D</strain>
    </source>
</reference>